<keyword evidence="1" id="KW-0596">Phosphopantetheine</keyword>
<evidence type="ECO:0000256" key="3">
    <source>
        <dbReference type="ARBA" id="ARBA00022679"/>
    </source>
</evidence>
<dbReference type="InterPro" id="IPR036291">
    <property type="entry name" value="NAD(P)-bd_dom_sf"/>
</dbReference>
<keyword evidence="2" id="KW-0597">Phosphoprotein</keyword>
<evidence type="ECO:0000313" key="6">
    <source>
        <dbReference type="Proteomes" id="UP000516380"/>
    </source>
</evidence>
<protein>
    <recommendedName>
        <fullName evidence="4">Enoyl reductase (ER) domain-containing protein</fullName>
    </recommendedName>
</protein>
<dbReference type="Gene3D" id="3.90.180.10">
    <property type="entry name" value="Medium-chain alcohol dehydrogenases, catalytic domain"/>
    <property type="match status" value="1"/>
</dbReference>
<dbReference type="Proteomes" id="UP000516380">
    <property type="component" value="Chromosome"/>
</dbReference>
<dbReference type="InterPro" id="IPR011032">
    <property type="entry name" value="GroES-like_sf"/>
</dbReference>
<dbReference type="GO" id="GO:0016491">
    <property type="term" value="F:oxidoreductase activity"/>
    <property type="evidence" value="ECO:0007669"/>
    <property type="project" value="InterPro"/>
</dbReference>
<dbReference type="InterPro" id="IPR050444">
    <property type="entry name" value="Polyketide_Synthase"/>
</dbReference>
<dbReference type="AlphaFoldDB" id="A0A7G1IJ59"/>
<evidence type="ECO:0000313" key="5">
    <source>
        <dbReference type="EMBL" id="BCI89829.1"/>
    </source>
</evidence>
<keyword evidence="3" id="KW-0808">Transferase</keyword>
<dbReference type="PANTHER" id="PTHR45681">
    <property type="entry name" value="POLYKETIDE SYNTHASE 44-RELATED"/>
    <property type="match status" value="1"/>
</dbReference>
<gene>
    <name evidence="5" type="ORF">NIIDMKKI_50350</name>
</gene>
<dbReference type="SMART" id="SM00829">
    <property type="entry name" value="PKS_ER"/>
    <property type="match status" value="1"/>
</dbReference>
<feature type="domain" description="Enoyl reductase (ER)" evidence="4">
    <location>
        <begin position="1"/>
        <end position="247"/>
    </location>
</feature>
<dbReference type="CDD" id="cd05195">
    <property type="entry name" value="enoyl_red"/>
    <property type="match status" value="1"/>
</dbReference>
<accession>A0A7G1IJ59</accession>
<dbReference type="GO" id="GO:0016740">
    <property type="term" value="F:transferase activity"/>
    <property type="evidence" value="ECO:0007669"/>
    <property type="project" value="UniProtKB-KW"/>
</dbReference>
<evidence type="ECO:0000256" key="2">
    <source>
        <dbReference type="ARBA" id="ARBA00022553"/>
    </source>
</evidence>
<dbReference type="SUPFAM" id="SSF51735">
    <property type="entry name" value="NAD(P)-binding Rossmann-fold domains"/>
    <property type="match status" value="1"/>
</dbReference>
<dbReference type="EMBL" id="AP023343">
    <property type="protein sequence ID" value="BCI89829.1"/>
    <property type="molecule type" value="Genomic_DNA"/>
</dbReference>
<organism evidence="5 6">
    <name type="scientific">Mycobacterium kansasii</name>
    <dbReference type="NCBI Taxonomy" id="1768"/>
    <lineage>
        <taxon>Bacteria</taxon>
        <taxon>Bacillati</taxon>
        <taxon>Actinomycetota</taxon>
        <taxon>Actinomycetes</taxon>
        <taxon>Mycobacteriales</taxon>
        <taxon>Mycobacteriaceae</taxon>
        <taxon>Mycobacterium</taxon>
    </lineage>
</organism>
<dbReference type="FunFam" id="3.40.50.720:FF:000209">
    <property type="entry name" value="Polyketide synthase Pks12"/>
    <property type="match status" value="1"/>
</dbReference>
<proteinExistence type="predicted"/>
<evidence type="ECO:0000256" key="1">
    <source>
        <dbReference type="ARBA" id="ARBA00022450"/>
    </source>
</evidence>
<dbReference type="PANTHER" id="PTHR45681:SF6">
    <property type="entry name" value="POLYKETIDE SYNTHASE 37"/>
    <property type="match status" value="1"/>
</dbReference>
<dbReference type="Pfam" id="PF00107">
    <property type="entry name" value="ADH_zinc_N"/>
    <property type="match status" value="1"/>
</dbReference>
<evidence type="ECO:0000259" key="4">
    <source>
        <dbReference type="SMART" id="SM00829"/>
    </source>
</evidence>
<name>A0A7G1IJ59_MYCKA</name>
<dbReference type="SUPFAM" id="SSF50129">
    <property type="entry name" value="GroES-like"/>
    <property type="match status" value="1"/>
</dbReference>
<sequence>MADHQVGDRVGGFSEGGCWRNFLTCNANLAVTLPPGLADEQAIAAATANATAWYGLHDLAGIKAGDKVLIHSATGGVGQAAISIARAAGAEIFATAGNPRKRAMLHDMGIEHVYDSRSVEFADQIRRDTDGYGVDIVLNSLTGAAQRAGLELLAFGGRFVEIGKADVYGNTRVGLYPFRRGLTFYYLDLALMSVLQPDRVRELLTTVFKLTADGVLTAPECTHYPLADAANAIRAMSNAEHTGKLLLDMPRSGAAVPWCLRSRCRCSAATARTSSPVA</sequence>
<dbReference type="InterPro" id="IPR020843">
    <property type="entry name" value="ER"/>
</dbReference>
<dbReference type="InterPro" id="IPR013149">
    <property type="entry name" value="ADH-like_C"/>
</dbReference>
<keyword evidence="6" id="KW-1185">Reference proteome</keyword>
<reference evidence="5 6" key="1">
    <citation type="submission" date="2020-07" db="EMBL/GenBank/DDBJ databases">
        <title>Mycobacterium kansasii (former subtype) with zoonotic potential isolated from diseased indoor pet cat, Japan.</title>
        <authorList>
            <person name="Fukano H."/>
            <person name="Terazono T."/>
            <person name="Hoshino Y."/>
        </authorList>
    </citation>
    <scope>NUCLEOTIDE SEQUENCE [LARGE SCALE GENOMIC DNA]</scope>
    <source>
        <strain evidence="5 6">Kuro-I</strain>
    </source>
</reference>